<dbReference type="RefSeq" id="WP_160752321.1">
    <property type="nucleotide sequence ID" value="NZ_WTYA01000002.1"/>
</dbReference>
<feature type="transmembrane region" description="Helical" evidence="1">
    <location>
        <begin position="23"/>
        <end position="42"/>
    </location>
</feature>
<comment type="caution">
    <text evidence="2">The sequence shown here is derived from an EMBL/GenBank/DDBJ whole genome shotgun (WGS) entry which is preliminary data.</text>
</comment>
<keyword evidence="1" id="KW-1133">Transmembrane helix</keyword>
<protein>
    <submittedName>
        <fullName evidence="2">Uncharacterized protein</fullName>
    </submittedName>
</protein>
<evidence type="ECO:0000256" key="1">
    <source>
        <dbReference type="SAM" id="Phobius"/>
    </source>
</evidence>
<accession>A0A845AEE7</accession>
<organism evidence="2 3">
    <name type="scientific">Qipengyuania algicida</name>
    <dbReference type="NCBI Taxonomy" id="1836209"/>
    <lineage>
        <taxon>Bacteria</taxon>
        <taxon>Pseudomonadati</taxon>
        <taxon>Pseudomonadota</taxon>
        <taxon>Alphaproteobacteria</taxon>
        <taxon>Sphingomonadales</taxon>
        <taxon>Erythrobacteraceae</taxon>
        <taxon>Qipengyuania</taxon>
    </lineage>
</organism>
<proteinExistence type="predicted"/>
<name>A0A845AEE7_9SPHN</name>
<feature type="transmembrane region" description="Helical" evidence="1">
    <location>
        <begin position="54"/>
        <end position="77"/>
    </location>
</feature>
<evidence type="ECO:0000313" key="3">
    <source>
        <dbReference type="Proteomes" id="UP000439780"/>
    </source>
</evidence>
<sequence>MPSKSPLDDPETAAYAWRRFRRLMLLVAATTAVTIAVALLWLHSLTEPVSIHYYIAAALGIGITMMMGGALMGLMFLSSGTGHDDSVER</sequence>
<dbReference type="Proteomes" id="UP000439780">
    <property type="component" value="Unassembled WGS sequence"/>
</dbReference>
<evidence type="ECO:0000313" key="2">
    <source>
        <dbReference type="EMBL" id="MXP28044.1"/>
    </source>
</evidence>
<reference evidence="2 3" key="1">
    <citation type="submission" date="2019-12" db="EMBL/GenBank/DDBJ databases">
        <title>Genomic-based taxomic classification of the family Erythrobacteraceae.</title>
        <authorList>
            <person name="Xu L."/>
        </authorList>
    </citation>
    <scope>NUCLEOTIDE SEQUENCE [LARGE SCALE GENOMIC DNA]</scope>
    <source>
        <strain evidence="2 3">KEMB 9005-328</strain>
    </source>
</reference>
<dbReference type="AlphaFoldDB" id="A0A845AEE7"/>
<dbReference type="EMBL" id="WTYA01000002">
    <property type="protein sequence ID" value="MXP28044.1"/>
    <property type="molecule type" value="Genomic_DNA"/>
</dbReference>
<keyword evidence="1" id="KW-0812">Transmembrane</keyword>
<keyword evidence="3" id="KW-1185">Reference proteome</keyword>
<gene>
    <name evidence="2" type="ORF">GRI58_04310</name>
</gene>
<keyword evidence="1" id="KW-0472">Membrane</keyword>